<comment type="caution">
    <text evidence="1">The sequence shown here is derived from an EMBL/GenBank/DDBJ whole genome shotgun (WGS) entry which is preliminary data.</text>
</comment>
<proteinExistence type="predicted"/>
<keyword evidence="2" id="KW-1185">Reference proteome</keyword>
<protein>
    <submittedName>
        <fullName evidence="1">Uncharacterized protein</fullName>
    </submittedName>
</protein>
<organism evidence="1 2">
    <name type="scientific">Brachionus plicatilis</name>
    <name type="common">Marine rotifer</name>
    <name type="synonym">Brachionus muelleri</name>
    <dbReference type="NCBI Taxonomy" id="10195"/>
    <lineage>
        <taxon>Eukaryota</taxon>
        <taxon>Metazoa</taxon>
        <taxon>Spiralia</taxon>
        <taxon>Gnathifera</taxon>
        <taxon>Rotifera</taxon>
        <taxon>Eurotatoria</taxon>
        <taxon>Monogononta</taxon>
        <taxon>Pseudotrocha</taxon>
        <taxon>Ploima</taxon>
        <taxon>Brachionidae</taxon>
        <taxon>Brachionus</taxon>
    </lineage>
</organism>
<sequence length="68" mass="8222">MAKREWNEAEIKSRAHNLELLKDRSKFNTEKKLIILTLKKTYFSNWRNFREHFPNIGLKRRLVSFGTA</sequence>
<dbReference type="AlphaFoldDB" id="A0A3M7QTR5"/>
<dbReference type="EMBL" id="REGN01005206">
    <property type="protein sequence ID" value="RNA14378.1"/>
    <property type="molecule type" value="Genomic_DNA"/>
</dbReference>
<dbReference type="Proteomes" id="UP000276133">
    <property type="component" value="Unassembled WGS sequence"/>
</dbReference>
<name>A0A3M7QTR5_BRAPC</name>
<evidence type="ECO:0000313" key="1">
    <source>
        <dbReference type="EMBL" id="RNA14378.1"/>
    </source>
</evidence>
<evidence type="ECO:0000313" key="2">
    <source>
        <dbReference type="Proteomes" id="UP000276133"/>
    </source>
</evidence>
<accession>A0A3M7QTR5</accession>
<gene>
    <name evidence="1" type="ORF">BpHYR1_050947</name>
</gene>
<reference evidence="1 2" key="1">
    <citation type="journal article" date="2018" name="Sci. Rep.">
        <title>Genomic signatures of local adaptation to the degree of environmental predictability in rotifers.</title>
        <authorList>
            <person name="Franch-Gras L."/>
            <person name="Hahn C."/>
            <person name="Garcia-Roger E.M."/>
            <person name="Carmona M.J."/>
            <person name="Serra M."/>
            <person name="Gomez A."/>
        </authorList>
    </citation>
    <scope>NUCLEOTIDE SEQUENCE [LARGE SCALE GENOMIC DNA]</scope>
    <source>
        <strain evidence="1">HYR1</strain>
    </source>
</reference>